<feature type="compositionally biased region" description="Basic and acidic residues" evidence="1">
    <location>
        <begin position="52"/>
        <end position="79"/>
    </location>
</feature>
<proteinExistence type="predicted"/>
<name>A0A367CDH5_9ENTE</name>
<evidence type="ECO:0000256" key="2">
    <source>
        <dbReference type="SAM" id="Phobius"/>
    </source>
</evidence>
<feature type="compositionally biased region" description="Low complexity" evidence="1">
    <location>
        <begin position="42"/>
        <end position="51"/>
    </location>
</feature>
<dbReference type="EMBL" id="LEPB01000004">
    <property type="protein sequence ID" value="RCA10701.1"/>
    <property type="molecule type" value="Genomic_DNA"/>
</dbReference>
<keyword evidence="2" id="KW-1133">Transmembrane helix</keyword>
<sequence>MKTSKKLLHSSLILGLTFGNISGPVVEAVSSLKSVERSTIGSTSKTDSTSTSEKKKEETTSATAKEKSTTNESKKKTEKASTPLLEESILKGDDLTRSLAKPIPDTLSRPTGSDIRLTNWMVNYVAGRITAKFSTEKDNYVVGDTISVDDILSGVSAIGDPTNYSGFPSLSYDVRFLAILKKREAAPATIYYMDVVSESGNWRMRMLPDDAATTGDTEGQINATFTRLKVAPPQQEVFKVSKLPVSFSWWDHEGSDSGFSTFGVQTEFKVDIPLNIGSLTATTKSGTHALEQHVPVPDPKDYVDVGNSRGNVSYQWEVAPDTSKVGSQSVRIRVSDQTGRSATTSFNIKIDTLLTPKAENFDILQYDKVPDPKNYFDVATAKNYTLEWINSPNTLSVGVQTWKARVKTADGREAEAEIKMNIKRNEGLSIKLKPFEDRLIGQTYPTLATSFKNYVESVTMHGREINMNTVQFVPEESIEPKNDVVGRQPVKFTLQMKHPDSDVLIKGSAETSVNVFWGNTILMRTQNGRSAGAFSLNLNKANTSSATIVMRRGLDSPWDEAVNPNGLQFAPYYKFEVLRNGNPVYAQEIINRSTLQEITNAFGNNSNEITVQMNDIIKITHPEKSAKSSVVMIDEKEHDFTYGSDYAYYRVTQNGLIPAPVVEAESAGKVFVLGEDTRNIDSASLVENATINGEKLDKNQYTVEALSHFDTSTIGSRKMRVRITMKDGIASEEFEINYSVGWGSSFVLKGLNDATVGAYSLLKQNGQWVLQSSQGVNGTNLSGFVNNHFGRETYYSIEVLDGSTRKYNYEVAGNSSIREAINGFNNGQPLIIEKGNVIKVYHVETNGKNLLMEDELVKDFTVGSNYAYYKVTDHGLEAVLNVEADAAPQEFSLGETTKGIDGTKLIKSIKVNGIELTNNLYTVTQLEEFDTTSAGSKNLRIKFETTDGMVSKEITVPYEVKWGNTILMRSATGDAAGAFSLRIGDTSASSVQIVMTKGLATTGEDAVGPTNDPYGLYYSFEVLRNERSVYEYEVANRFTVNQAIKDFNNGNGSLNVQLNDVIKIYHPEKTANSSVVMIGEQEKDYTYGTEYAYYKVTPQGFVPVPVMIAEGAKKELLLGEETRTIDANQLVSTVKINGQEIDEDLYTVETLSDISTQTVGTRKVKLKVTAKDGLSSDEIEAEYTVKWGDSLVLKGLNNATVGAFSLVKQNKQWLLQSTQGVDGTNLSNPVNNLLGRQVYYRLDVIKGVSSSFTYEVLGNSTIGESINGFNNGSPLAMAVGDVIKVYHAETNGKNLFMMDEVVKDFTVGSNEAYYEVTEEGLTPILAVSVDSLPQEFTLGDITTNVDGASLVNSVTVNGSPLTSDQYTVKQLGEFDTTTAGKKDLRIQFDTKDGNISKEITVPYEVKWGNTILLKSENGYSAGAFSLHTTNGSGRQLAIHTGLDTPANEQISSDSSLYYSIEVLRKGVSTYAQEIPGSATLQQVMDNFGTNKAISVQFGDVVKIYHPQRTDGSSVLYVNESEEDFTYGSPYAYYEVTAYGFKALPVMEAESANKEFFLGVETTETKLNDLFADVRINGETVDEEAYTIKKLSDFDTSTIGDKTIKIRLEMKDGLADLEMDVPYKVRWGSMVVLKGLEDSTVGAFSMINQDDNWSIKATKGEDTTVLENPVNNVFGRDVYYRIEVVENPDAEKVASPLEAIRTLQNGEMTETSTPTVASEPPLVIVNEGMPLAESTDKVKYSYEVTGNMTIGQAIKGFNKGQPLTIDEGDVIKVYHAEPGSRNLLMRDDLVKNFTGGSNYAHYQVSNHEFEPITDIEADTVTQELTLGEDPSEVDPTKLIENVRFNGQKLAENLYTVEQVDAFDTNTAGPKTLNVKVETADGVTARDVSVPYEVKWGSTIQLKNRNGDTVGSFGLLKKKEQMQIQSMQGNDQTTLSNRVTEFDDNEVYYGIEVLNRSGSKYKYEVRGTQTIEQAISRFNSGKPLNVTVGEIIKVYHADSNSNLLMSEEMERNFTYGSNYAYYEVTEYGFEPTGEFIVEPAEAKLVKGTEQVDLKSLLKEVKLNGKDIPKNAYSVTLDPEMEIDTSKLGSQTVKLTVKADRSYGGFSAETEATFEVVEEGQAGQGNGGDGATDGTTAGGAGDATGGATANSSNLPKTNATRNAAFSIFGVVLVAMASFLMFWKKQKKKTIQKIKK</sequence>
<keyword evidence="2" id="KW-0472">Membrane</keyword>
<gene>
    <name evidence="3" type="ORF">EA71_01453</name>
</gene>
<dbReference type="NCBIfam" id="TIGR01167">
    <property type="entry name" value="LPXTG_anchor"/>
    <property type="match status" value="1"/>
</dbReference>
<evidence type="ECO:0000313" key="4">
    <source>
        <dbReference type="Proteomes" id="UP000252797"/>
    </source>
</evidence>
<reference evidence="3 4" key="1">
    <citation type="submission" date="2015-06" db="EMBL/GenBank/DDBJ databases">
        <title>The Genome Sequence of Enterococcus durans 4EA1.</title>
        <authorList>
            <consortium name="The Broad Institute Genomics Platform"/>
            <consortium name="The Broad Institute Genome Sequencing Center for Infectious Disease"/>
            <person name="Earl A.M."/>
            <person name="Van Tyne D."/>
            <person name="Lebreton F."/>
            <person name="Saavedra J.T."/>
            <person name="Gilmore M.S."/>
            <person name="Manson Mcguire A."/>
            <person name="Clock S."/>
            <person name="Crupain M."/>
            <person name="Rangan U."/>
            <person name="Young S."/>
            <person name="Abouelleil A."/>
            <person name="Cao P."/>
            <person name="Chapman S.B."/>
            <person name="Griggs A."/>
            <person name="Priest M."/>
            <person name="Shea T."/>
            <person name="Wortman J."/>
            <person name="Nusbaum C."/>
            <person name="Birren B."/>
        </authorList>
    </citation>
    <scope>NUCLEOTIDE SEQUENCE [LARGE SCALE GENOMIC DNA]</scope>
    <source>
        <strain evidence="3 4">4EA1</strain>
    </source>
</reference>
<evidence type="ECO:0000313" key="3">
    <source>
        <dbReference type="EMBL" id="RCA10701.1"/>
    </source>
</evidence>
<feature type="region of interest" description="Disordered" evidence="1">
    <location>
        <begin position="33"/>
        <end position="83"/>
    </location>
</feature>
<feature type="compositionally biased region" description="Gly residues" evidence="1">
    <location>
        <begin position="2119"/>
        <end position="2141"/>
    </location>
</feature>
<protein>
    <recommendedName>
        <fullName evidence="5">Wall-associated protein</fullName>
    </recommendedName>
</protein>
<feature type="transmembrane region" description="Helical" evidence="2">
    <location>
        <begin position="2160"/>
        <end position="2179"/>
    </location>
</feature>
<feature type="region of interest" description="Disordered" evidence="1">
    <location>
        <begin position="2118"/>
        <end position="2153"/>
    </location>
</feature>
<comment type="caution">
    <text evidence="3">The sequence shown here is derived from an EMBL/GenBank/DDBJ whole genome shotgun (WGS) entry which is preliminary data.</text>
</comment>
<dbReference type="RefSeq" id="WP_113845636.1">
    <property type="nucleotide sequence ID" value="NZ_LEPB01000004.1"/>
</dbReference>
<accession>A0A367CDH5</accession>
<keyword evidence="2" id="KW-0812">Transmembrane</keyword>
<dbReference type="Proteomes" id="UP000252797">
    <property type="component" value="Unassembled WGS sequence"/>
</dbReference>
<evidence type="ECO:0008006" key="5">
    <source>
        <dbReference type="Google" id="ProtNLM"/>
    </source>
</evidence>
<organism evidence="3 4">
    <name type="scientific">Enterococcus durans</name>
    <dbReference type="NCBI Taxonomy" id="53345"/>
    <lineage>
        <taxon>Bacteria</taxon>
        <taxon>Bacillati</taxon>
        <taxon>Bacillota</taxon>
        <taxon>Bacilli</taxon>
        <taxon>Lactobacillales</taxon>
        <taxon>Enterococcaceae</taxon>
        <taxon>Enterococcus</taxon>
    </lineage>
</organism>
<evidence type="ECO:0000256" key="1">
    <source>
        <dbReference type="SAM" id="MobiDB-lite"/>
    </source>
</evidence>